<proteinExistence type="predicted"/>
<keyword evidence="6" id="KW-1185">Reference proteome</keyword>
<dbReference type="KEGG" id="ela:UCREL1_8523"/>
<protein>
    <submittedName>
        <fullName evidence="5">Putative small nucleolar ribonucleoprotein complex subunit utp14 protein</fullName>
    </submittedName>
</protein>
<keyword evidence="2" id="KW-0597">Phosphoprotein</keyword>
<dbReference type="PANTHER" id="PTHR14150:SF12">
    <property type="entry name" value="U3 SMALL NUCLEOLAR RNA-ASSOCIATED PROTEIN 14 HOMOLOG A"/>
    <property type="match status" value="1"/>
</dbReference>
<dbReference type="eggNOG" id="KOG2172">
    <property type="taxonomic scope" value="Eukaryota"/>
</dbReference>
<feature type="compositionally biased region" description="Basic and acidic residues" evidence="4">
    <location>
        <begin position="392"/>
        <end position="401"/>
    </location>
</feature>
<feature type="region of interest" description="Disordered" evidence="4">
    <location>
        <begin position="789"/>
        <end position="824"/>
    </location>
</feature>
<evidence type="ECO:0000313" key="5">
    <source>
        <dbReference type="EMBL" id="EMR64507.1"/>
    </source>
</evidence>
<feature type="compositionally biased region" description="Basic and acidic residues" evidence="4">
    <location>
        <begin position="654"/>
        <end position="666"/>
    </location>
</feature>
<feature type="compositionally biased region" description="Basic and acidic residues" evidence="4">
    <location>
        <begin position="415"/>
        <end position="438"/>
    </location>
</feature>
<gene>
    <name evidence="5" type="ORF">UCREL1_8523</name>
</gene>
<evidence type="ECO:0000256" key="2">
    <source>
        <dbReference type="ARBA" id="ARBA00022553"/>
    </source>
</evidence>
<feature type="region of interest" description="Disordered" evidence="4">
    <location>
        <begin position="606"/>
        <end position="765"/>
    </location>
</feature>
<dbReference type="OMA" id="QVIEPMD"/>
<accession>M7SJY9</accession>
<feature type="compositionally biased region" description="Acidic residues" evidence="4">
    <location>
        <begin position="613"/>
        <end position="624"/>
    </location>
</feature>
<feature type="compositionally biased region" description="Acidic residues" evidence="4">
    <location>
        <begin position="543"/>
        <end position="558"/>
    </location>
</feature>
<feature type="compositionally biased region" description="Basic and acidic residues" evidence="4">
    <location>
        <begin position="559"/>
        <end position="579"/>
    </location>
</feature>
<feature type="region of interest" description="Disordered" evidence="4">
    <location>
        <begin position="517"/>
        <end position="581"/>
    </location>
</feature>
<feature type="compositionally biased region" description="Basic and acidic residues" evidence="4">
    <location>
        <begin position="517"/>
        <end position="537"/>
    </location>
</feature>
<feature type="compositionally biased region" description="Basic and acidic residues" evidence="4">
    <location>
        <begin position="290"/>
        <end position="303"/>
    </location>
</feature>
<dbReference type="STRING" id="1287681.M7SJY9"/>
<reference evidence="6" key="1">
    <citation type="journal article" date="2013" name="Genome Announc.">
        <title>Draft genome sequence of the grapevine dieback fungus Eutypa lata UCR-EL1.</title>
        <authorList>
            <person name="Blanco-Ulate B."/>
            <person name="Rolshausen P.E."/>
            <person name="Cantu D."/>
        </authorList>
    </citation>
    <scope>NUCLEOTIDE SEQUENCE [LARGE SCALE GENOMIC DNA]</scope>
    <source>
        <strain evidence="6">UCR-EL1</strain>
    </source>
</reference>
<evidence type="ECO:0000256" key="4">
    <source>
        <dbReference type="SAM" id="MobiDB-lite"/>
    </source>
</evidence>
<dbReference type="HOGENOM" id="CLU_003783_0_0_1"/>
<name>M7SJY9_EUTLA</name>
<feature type="region of interest" description="Disordered" evidence="4">
    <location>
        <begin position="1"/>
        <end position="265"/>
    </location>
</feature>
<feature type="compositionally biased region" description="Basic residues" evidence="4">
    <location>
        <begin position="439"/>
        <end position="456"/>
    </location>
</feature>
<dbReference type="Pfam" id="PF04615">
    <property type="entry name" value="Utp14"/>
    <property type="match status" value="1"/>
</dbReference>
<feature type="compositionally biased region" description="Acidic residues" evidence="4">
    <location>
        <begin position="194"/>
        <end position="218"/>
    </location>
</feature>
<evidence type="ECO:0000256" key="1">
    <source>
        <dbReference type="ARBA" id="ARBA00004604"/>
    </source>
</evidence>
<sequence>MPGRQAHGRPVGGAAPRTKAGGSGSKNKGKKRSKANALDAFSIASKMYDDKPKMTQRNRELDVPAEGPRRGKHARNDDDGDDDDEDEEEEGDGRPRKIRRGPDARGGEDEDEDVEYGSDSSGNEWRVGVGGDDDESDIDSDDAFGESDEEKFDGFTFRGSKKEADEDDDDEGDADGASLGSDAIDLADALDMSMSEDEAEPGAQEDEGSEGDESDDSESGSSDASSDVDDDEDDDISESGLDAWVSQFSGVKDTDKDDDISTATKPKINLKDLGLLTVKDPQLKKSVKLMGKEEKESAKKQKLDVPLARRQQARLDRGVAYEKTNETLDRWTETIKKNRRAEHLVFPLPQTETGLSRHDNTELQPITSQTSGNELEQTVLAIMEESGLGPSAKKESQKAQEGDGEVTEEQTISRVDLKDLWNKRRQEREAKSREEARAKRIKKIKSKSYHRVHRKQRERDEMKEREIMAATGELDSEEEREVLDRQRAVERMGERHRDSKWAKMRKGHAVWDDDVRAGITDMARRDEELRRRIEGRPSKSNGDDDDEEDSDYSDDDEVDERKRLLRQLDEASKVDDSLPKSKLMSMAFMQKAEAAKKKANDEMVAEIRRELGSDDEGGSEAELDDVGRRQFGQPGGKKLAAPREQQPKKGKKGAKVEGTDLEDARDNIATVNGRSKGLSAPAVQYTASESAAGAWSQPVETGSTKKQRVKKSSGTGADVLDFSVDAVAVAPAAASKPSKNKNKNKKQQQQDDIPSDDEETHLVQFREQELLDRAFGGLDVVADFEREKQEVAEEDDDKTVDNTLPGWGSWVGDGVSNREKKRHQGRFLAKQEGARKKDDRRDAKLKNVIINEKRIRKSEKYMASQLPHVYESKLQYERSLRLPIGPEFQTKETFQESTKPRILLKQGIIAPIAKPTY</sequence>
<keyword evidence="3" id="KW-0539">Nucleus</keyword>
<dbReference type="InterPro" id="IPR006709">
    <property type="entry name" value="SSU_processome_Utp14"/>
</dbReference>
<feature type="region of interest" description="Disordered" evidence="4">
    <location>
        <begin position="387"/>
        <end position="464"/>
    </location>
</feature>
<dbReference type="GO" id="GO:0032040">
    <property type="term" value="C:small-subunit processome"/>
    <property type="evidence" value="ECO:0007669"/>
    <property type="project" value="InterPro"/>
</dbReference>
<dbReference type="GO" id="GO:0006364">
    <property type="term" value="P:rRNA processing"/>
    <property type="evidence" value="ECO:0007669"/>
    <property type="project" value="InterPro"/>
</dbReference>
<evidence type="ECO:0000256" key="3">
    <source>
        <dbReference type="ARBA" id="ARBA00023242"/>
    </source>
</evidence>
<dbReference type="Proteomes" id="UP000012174">
    <property type="component" value="Unassembled WGS sequence"/>
</dbReference>
<dbReference type="OrthoDB" id="277439at2759"/>
<feature type="compositionally biased region" description="Low complexity" evidence="4">
    <location>
        <begin position="723"/>
        <end position="737"/>
    </location>
</feature>
<keyword evidence="5" id="KW-0687">Ribonucleoprotein</keyword>
<dbReference type="PANTHER" id="PTHR14150">
    <property type="entry name" value="U3 SMALL NUCLEOLAR RNA-ASSOCIATED PROTEIN 14"/>
    <property type="match status" value="1"/>
</dbReference>
<feature type="region of interest" description="Disordered" evidence="4">
    <location>
        <begin position="289"/>
        <end position="309"/>
    </location>
</feature>
<organism evidence="5 6">
    <name type="scientific">Eutypa lata (strain UCR-EL1)</name>
    <name type="common">Grapevine dieback disease fungus</name>
    <name type="synonym">Eutypa armeniacae</name>
    <dbReference type="NCBI Taxonomy" id="1287681"/>
    <lineage>
        <taxon>Eukaryota</taxon>
        <taxon>Fungi</taxon>
        <taxon>Dikarya</taxon>
        <taxon>Ascomycota</taxon>
        <taxon>Pezizomycotina</taxon>
        <taxon>Sordariomycetes</taxon>
        <taxon>Xylariomycetidae</taxon>
        <taxon>Xylariales</taxon>
        <taxon>Diatrypaceae</taxon>
        <taxon>Eutypa</taxon>
    </lineage>
</organism>
<feature type="compositionally biased region" description="Basic and acidic residues" evidence="4">
    <location>
        <begin position="92"/>
        <end position="107"/>
    </location>
</feature>
<feature type="compositionally biased region" description="Acidic residues" evidence="4">
    <location>
        <begin position="131"/>
        <end position="151"/>
    </location>
</feature>
<dbReference type="EMBL" id="KB707053">
    <property type="protein sequence ID" value="EMR64507.1"/>
    <property type="molecule type" value="Genomic_DNA"/>
</dbReference>
<feature type="compositionally biased region" description="Acidic residues" evidence="4">
    <location>
        <begin position="226"/>
        <end position="237"/>
    </location>
</feature>
<comment type="subcellular location">
    <subcellularLocation>
        <location evidence="1">Nucleus</location>
        <location evidence="1">Nucleolus</location>
    </subcellularLocation>
</comment>
<evidence type="ECO:0000313" key="6">
    <source>
        <dbReference type="Proteomes" id="UP000012174"/>
    </source>
</evidence>
<feature type="compositionally biased region" description="Acidic residues" evidence="4">
    <location>
        <begin position="78"/>
        <end position="91"/>
    </location>
</feature>
<dbReference type="AlphaFoldDB" id="M7SJY9"/>
<feature type="compositionally biased region" description="Acidic residues" evidence="4">
    <location>
        <begin position="165"/>
        <end position="174"/>
    </location>
</feature>
<feature type="compositionally biased region" description="Basic and acidic residues" evidence="4">
    <location>
        <begin position="47"/>
        <end position="62"/>
    </location>
</feature>